<feature type="domain" description="CPL" evidence="4">
    <location>
        <begin position="446"/>
        <end position="548"/>
    </location>
</feature>
<organism evidence="5 6">
    <name type="scientific">Skeletonema marinoi</name>
    <dbReference type="NCBI Taxonomy" id="267567"/>
    <lineage>
        <taxon>Eukaryota</taxon>
        <taxon>Sar</taxon>
        <taxon>Stramenopiles</taxon>
        <taxon>Ochrophyta</taxon>
        <taxon>Bacillariophyta</taxon>
        <taxon>Coscinodiscophyceae</taxon>
        <taxon>Thalassiosirophycidae</taxon>
        <taxon>Thalassiosirales</taxon>
        <taxon>Skeletonemataceae</taxon>
        <taxon>Skeletonema</taxon>
        <taxon>Skeletonema marinoi-dohrnii complex</taxon>
    </lineage>
</organism>
<dbReference type="InterPro" id="IPR040059">
    <property type="entry name" value="PUM3"/>
</dbReference>
<evidence type="ECO:0000256" key="2">
    <source>
        <dbReference type="ARBA" id="ARBA00022884"/>
    </source>
</evidence>
<keyword evidence="2" id="KW-0694">RNA-binding</keyword>
<evidence type="ECO:0000259" key="4">
    <source>
        <dbReference type="Pfam" id="PF08144"/>
    </source>
</evidence>
<dbReference type="Proteomes" id="UP001224775">
    <property type="component" value="Unassembled WGS sequence"/>
</dbReference>
<dbReference type="SUPFAM" id="SSF48371">
    <property type="entry name" value="ARM repeat"/>
    <property type="match status" value="2"/>
</dbReference>
<feature type="region of interest" description="Disordered" evidence="3">
    <location>
        <begin position="1"/>
        <end position="60"/>
    </location>
</feature>
<dbReference type="InterPro" id="IPR016024">
    <property type="entry name" value="ARM-type_fold"/>
</dbReference>
<dbReference type="Pfam" id="PF08144">
    <property type="entry name" value="CPL"/>
    <property type="match status" value="1"/>
</dbReference>
<dbReference type="GO" id="GO:0003729">
    <property type="term" value="F:mRNA binding"/>
    <property type="evidence" value="ECO:0007669"/>
    <property type="project" value="TreeGrafter"/>
</dbReference>
<evidence type="ECO:0000256" key="1">
    <source>
        <dbReference type="ARBA" id="ARBA00022737"/>
    </source>
</evidence>
<sequence length="627" mass="70112">MAMKGAHSKSSGKPKYDPKKRKFQNKKSSADDNLSPANKKRALKHERQSHRKHASSVQPAKELWNQLRVKTNDKETNIKLCAELHELLKGKCLEVAMQHDASRCVQGVLQYGNEQMRLEVVKELCGGDARKDDDTKNQNVNLAELCKIQYAHFVVLKMIKYGSRDEECIKLIVKSLKKQMTKLAIHSVGARVVELLFGTFPPKSVAPLKLELYGPQYALFASVNSTGKDNSPTLPSLTEFVEDNPDKREPTLAHLQALLQKGLDKSLTGFGYFHSLLLDYASIASPEDIRSFLTPALAEHSLHLLSTRAGTKVVCECAAYGTVKDRKKMLKCLKGYTRSSLKHRDAYLAVLRMCDVMDDTVLVNKMLLGELHQNPDNEKNEDDEENKPSPILDLVLSDTGSKLFLLLLVAKEEMSSSDDDKATPRWHKLLDPYEVSALHQNPTVTENGEEVPTSKKESGTRRREILVYLKELLVDVCAKHTEELMRSKSGSKVLIEVCENFASEELFQAIVDVCADDSEDEKALPLFEDPVGHLTMKHLFLSESKKSSDDDDLSLARMFYAKFEEELGSIATSNRGAFVLSSLLQTCVKDEAKKALKSHKKEITKLAKGGKDVKKLAGCKVLLDALK</sequence>
<name>A0AAD8Y0E3_9STRA</name>
<keyword evidence="6" id="KW-1185">Reference proteome</keyword>
<dbReference type="SMART" id="SM00025">
    <property type="entry name" value="Pumilio"/>
    <property type="match status" value="5"/>
</dbReference>
<keyword evidence="1" id="KW-0677">Repeat</keyword>
<dbReference type="Gene3D" id="1.25.10.10">
    <property type="entry name" value="Leucine-rich Repeat Variant"/>
    <property type="match status" value="2"/>
</dbReference>
<comment type="caution">
    <text evidence="5">The sequence shown here is derived from an EMBL/GenBank/DDBJ whole genome shotgun (WGS) entry which is preliminary data.</text>
</comment>
<dbReference type="AlphaFoldDB" id="A0AAD8Y0E3"/>
<dbReference type="GO" id="GO:0006417">
    <property type="term" value="P:regulation of translation"/>
    <property type="evidence" value="ECO:0007669"/>
    <property type="project" value="TreeGrafter"/>
</dbReference>
<dbReference type="PANTHER" id="PTHR13389:SF0">
    <property type="entry name" value="PUMILIO HOMOLOG 3"/>
    <property type="match status" value="1"/>
</dbReference>
<reference evidence="5" key="1">
    <citation type="submission" date="2023-06" db="EMBL/GenBank/DDBJ databases">
        <title>Survivors Of The Sea: Transcriptome response of Skeletonema marinoi to long-term dormancy.</title>
        <authorList>
            <person name="Pinder M.I.M."/>
            <person name="Kourtchenko O."/>
            <person name="Robertson E.K."/>
            <person name="Larsson T."/>
            <person name="Maumus F."/>
            <person name="Osuna-Cruz C.M."/>
            <person name="Vancaester E."/>
            <person name="Stenow R."/>
            <person name="Vandepoele K."/>
            <person name="Ploug H."/>
            <person name="Bruchert V."/>
            <person name="Godhe A."/>
            <person name="Topel M."/>
        </authorList>
    </citation>
    <scope>NUCLEOTIDE SEQUENCE</scope>
    <source>
        <strain evidence="5">R05AC</strain>
    </source>
</reference>
<accession>A0AAD8Y0E3</accession>
<dbReference type="GO" id="GO:0005730">
    <property type="term" value="C:nucleolus"/>
    <property type="evidence" value="ECO:0007669"/>
    <property type="project" value="TreeGrafter"/>
</dbReference>
<evidence type="ECO:0000313" key="5">
    <source>
        <dbReference type="EMBL" id="KAK1737274.1"/>
    </source>
</evidence>
<proteinExistence type="predicted"/>
<dbReference type="InterPro" id="IPR001313">
    <property type="entry name" value="Pumilio_RNA-bd_rpt"/>
</dbReference>
<dbReference type="EMBL" id="JATAAI010000026">
    <property type="protein sequence ID" value="KAK1737274.1"/>
    <property type="molecule type" value="Genomic_DNA"/>
</dbReference>
<feature type="region of interest" description="Disordered" evidence="3">
    <location>
        <begin position="439"/>
        <end position="458"/>
    </location>
</feature>
<protein>
    <submittedName>
        <fullName evidence="5">Pumilio family RNA-binding protein</fullName>
    </submittedName>
</protein>
<dbReference type="InterPro" id="IPR012959">
    <property type="entry name" value="CPL_dom"/>
</dbReference>
<feature type="compositionally biased region" description="Basic residues" evidence="3">
    <location>
        <begin position="1"/>
        <end position="25"/>
    </location>
</feature>
<feature type="compositionally biased region" description="Basic residues" evidence="3">
    <location>
        <begin position="38"/>
        <end position="54"/>
    </location>
</feature>
<dbReference type="InterPro" id="IPR011989">
    <property type="entry name" value="ARM-like"/>
</dbReference>
<evidence type="ECO:0000256" key="3">
    <source>
        <dbReference type="SAM" id="MobiDB-lite"/>
    </source>
</evidence>
<gene>
    <name evidence="5" type="ORF">QTG54_012141</name>
</gene>
<dbReference type="PANTHER" id="PTHR13389">
    <property type="entry name" value="PUMILIO HOMOLOG 3"/>
    <property type="match status" value="1"/>
</dbReference>
<evidence type="ECO:0000313" key="6">
    <source>
        <dbReference type="Proteomes" id="UP001224775"/>
    </source>
</evidence>